<dbReference type="OrthoDB" id="4940591at2759"/>
<dbReference type="Pfam" id="PF24870">
    <property type="entry name" value="DUF7735"/>
    <property type="match status" value="1"/>
</dbReference>
<dbReference type="RefSeq" id="XP_044725217.1">
    <property type="nucleotide sequence ID" value="XM_044858817.1"/>
</dbReference>
<dbReference type="Proteomes" id="UP000824596">
    <property type="component" value="Unassembled WGS sequence"/>
</dbReference>
<comment type="caution">
    <text evidence="3">The sequence shown here is derived from an EMBL/GenBank/DDBJ whole genome shotgun (WGS) entry which is preliminary data.</text>
</comment>
<name>A0A9P8N6L6_9HYPO</name>
<evidence type="ECO:0000313" key="3">
    <source>
        <dbReference type="EMBL" id="KAH0967704.1"/>
    </source>
</evidence>
<keyword evidence="1" id="KW-0732">Signal</keyword>
<evidence type="ECO:0000256" key="1">
    <source>
        <dbReference type="SAM" id="SignalP"/>
    </source>
</evidence>
<proteinExistence type="predicted"/>
<feature type="domain" description="DUF7735" evidence="2">
    <location>
        <begin position="23"/>
        <end position="143"/>
    </location>
</feature>
<keyword evidence="4" id="KW-1185">Reference proteome</keyword>
<dbReference type="AlphaFoldDB" id="A0A9P8N6L6"/>
<sequence length="147" mass="16049">MRAAAAIVIVEATVVTAAIFDTILPTTKPAITKDPWTCTTEPLQKYFMPPKPTGLLLDALVSYGEDLKKDCKPTLTDAMGNPECEFPAHSKWCAFAAAVPSVLVSEYSSYGSAASSWWSESSSEAVEFATYCPNRWFTAMTAQRPRQ</sequence>
<dbReference type="GeneID" id="68349475"/>
<evidence type="ECO:0000259" key="2">
    <source>
        <dbReference type="Pfam" id="PF24870"/>
    </source>
</evidence>
<gene>
    <name evidence="3" type="ORF">HRG_00346</name>
</gene>
<dbReference type="InterPro" id="IPR056637">
    <property type="entry name" value="DUF7735"/>
</dbReference>
<organism evidence="3 4">
    <name type="scientific">Hirsutella rhossiliensis</name>
    <dbReference type="NCBI Taxonomy" id="111463"/>
    <lineage>
        <taxon>Eukaryota</taxon>
        <taxon>Fungi</taxon>
        <taxon>Dikarya</taxon>
        <taxon>Ascomycota</taxon>
        <taxon>Pezizomycotina</taxon>
        <taxon>Sordariomycetes</taxon>
        <taxon>Hypocreomycetidae</taxon>
        <taxon>Hypocreales</taxon>
        <taxon>Ophiocordycipitaceae</taxon>
        <taxon>Hirsutella</taxon>
    </lineage>
</organism>
<accession>A0A9P8N6L6</accession>
<feature type="chain" id="PRO_5040502314" description="DUF7735 domain-containing protein" evidence="1">
    <location>
        <begin position="18"/>
        <end position="147"/>
    </location>
</feature>
<protein>
    <recommendedName>
        <fullName evidence="2">DUF7735 domain-containing protein</fullName>
    </recommendedName>
</protein>
<feature type="signal peptide" evidence="1">
    <location>
        <begin position="1"/>
        <end position="17"/>
    </location>
</feature>
<reference evidence="3" key="1">
    <citation type="submission" date="2021-09" db="EMBL/GenBank/DDBJ databases">
        <title>A high-quality genome of the endoparasitic fungus Hirsutella rhossiliensis with a comparison of Hirsutella genomes reveals transposable elements contributing to genome size variation.</title>
        <authorList>
            <person name="Lin R."/>
            <person name="Jiao Y."/>
            <person name="Sun X."/>
            <person name="Ling J."/>
            <person name="Xie B."/>
            <person name="Cheng X."/>
        </authorList>
    </citation>
    <scope>NUCLEOTIDE SEQUENCE</scope>
    <source>
        <strain evidence="3">HR02</strain>
    </source>
</reference>
<evidence type="ECO:0000313" key="4">
    <source>
        <dbReference type="Proteomes" id="UP000824596"/>
    </source>
</evidence>
<dbReference type="EMBL" id="JAIZPD010000001">
    <property type="protein sequence ID" value="KAH0967704.1"/>
    <property type="molecule type" value="Genomic_DNA"/>
</dbReference>